<evidence type="ECO:0008006" key="4">
    <source>
        <dbReference type="Google" id="ProtNLM"/>
    </source>
</evidence>
<accession>A0A446CFG0</accession>
<dbReference type="EMBL" id="UFQC01000010">
    <property type="protein sequence ID" value="SSW66624.1"/>
    <property type="molecule type" value="Genomic_DNA"/>
</dbReference>
<evidence type="ECO:0000256" key="1">
    <source>
        <dbReference type="SAM" id="MobiDB-lite"/>
    </source>
</evidence>
<name>A0A446CFG0_9BURK</name>
<sequence length="160" mass="17767">MTLQRKTPLRQKAPMKRGAPMRQRSGMKAAGKRMPSRRARPRATKTMYRNPALLALAKGMPCKIRVPGICCGDPATVVACHSNQSRHGKAGWLKAHDWATAWGCRTCHAYIDQNTTGATYEEKVALWEAGFQETRLSLIVLGLWPLEAEIGYLSLYGESP</sequence>
<dbReference type="OrthoDB" id="8594085at2"/>
<feature type="region of interest" description="Disordered" evidence="1">
    <location>
        <begin position="1"/>
        <end position="41"/>
    </location>
</feature>
<dbReference type="Gene3D" id="3.30.50.20">
    <property type="entry name" value="prophage-derive protein ybcO"/>
    <property type="match status" value="1"/>
</dbReference>
<dbReference type="AlphaFoldDB" id="A0A446CFG0"/>
<gene>
    <name evidence="2" type="ORF">AVE30378_02163</name>
</gene>
<dbReference type="RefSeq" id="WP_129240873.1">
    <property type="nucleotide sequence ID" value="NZ_UFQC01000010.1"/>
</dbReference>
<reference evidence="2 3" key="1">
    <citation type="submission" date="2018-07" db="EMBL/GenBank/DDBJ databases">
        <authorList>
            <person name="Peeters C."/>
        </authorList>
    </citation>
    <scope>NUCLEOTIDE SEQUENCE [LARGE SCALE GENOMIC DNA]</scope>
    <source>
        <strain evidence="2 3">LMG 30378</strain>
    </source>
</reference>
<feature type="compositionally biased region" description="Basic residues" evidence="1">
    <location>
        <begin position="30"/>
        <end position="41"/>
    </location>
</feature>
<dbReference type="InterPro" id="IPR010774">
    <property type="entry name" value="YbcO"/>
</dbReference>
<dbReference type="Pfam" id="PF07102">
    <property type="entry name" value="YbcO"/>
    <property type="match status" value="1"/>
</dbReference>
<proteinExistence type="predicted"/>
<evidence type="ECO:0000313" key="3">
    <source>
        <dbReference type="Proteomes" id="UP000289465"/>
    </source>
</evidence>
<evidence type="ECO:0000313" key="2">
    <source>
        <dbReference type="EMBL" id="SSW66624.1"/>
    </source>
</evidence>
<protein>
    <recommendedName>
        <fullName evidence="4">DUF1364 domain-containing protein</fullName>
    </recommendedName>
</protein>
<dbReference type="Proteomes" id="UP000289465">
    <property type="component" value="Unassembled WGS sequence"/>
</dbReference>
<organism evidence="2 3">
    <name type="scientific">Achromobacter veterisilvae</name>
    <dbReference type="NCBI Taxonomy" id="2069367"/>
    <lineage>
        <taxon>Bacteria</taxon>
        <taxon>Pseudomonadati</taxon>
        <taxon>Pseudomonadota</taxon>
        <taxon>Betaproteobacteria</taxon>
        <taxon>Burkholderiales</taxon>
        <taxon>Alcaligenaceae</taxon>
        <taxon>Achromobacter</taxon>
    </lineage>
</organism>